<evidence type="ECO:0000313" key="3">
    <source>
        <dbReference type="EMBL" id="KAA5395283.1"/>
    </source>
</evidence>
<dbReference type="InterPro" id="IPR052712">
    <property type="entry name" value="Acid_resist_chaperone_HdeD"/>
</dbReference>
<reference evidence="9 12" key="3">
    <citation type="journal article" date="2019" name="Nat. Microbiol.">
        <title>Genomic variation and strain-specific functional adaptation in the human gut microbiome during early life.</title>
        <authorList>
            <person name="Vatanen T."/>
            <person name="Plichta D.R."/>
            <person name="Somani J."/>
            <person name="Munch P.C."/>
            <person name="Arthur T.D."/>
            <person name="Hall A.B."/>
            <person name="Rudolf S."/>
            <person name="Oakeley E.J."/>
            <person name="Ke X."/>
            <person name="Young R.A."/>
            <person name="Haiser H.J."/>
            <person name="Kolde R."/>
            <person name="Yassour M."/>
            <person name="Luopajarvi K."/>
            <person name="Siljander H."/>
            <person name="Virtanen S.M."/>
            <person name="Ilonen J."/>
            <person name="Uibo R."/>
            <person name="Tillmann V."/>
            <person name="Mokurov S."/>
            <person name="Dorshakova N."/>
            <person name="Porter J.A."/>
            <person name="McHardy A.C."/>
            <person name="Lahdesmaki H."/>
            <person name="Vlamakis H."/>
            <person name="Huttenhower C."/>
            <person name="Knip M."/>
            <person name="Xavier R.J."/>
        </authorList>
    </citation>
    <scope>NUCLEOTIDE SEQUENCE [LARGE SCALE GENOMIC DNA]</scope>
    <source>
        <strain evidence="9 12">RJX1047</strain>
    </source>
</reference>
<evidence type="ECO:0000313" key="5">
    <source>
        <dbReference type="EMBL" id="MBV3124878.1"/>
    </source>
</evidence>
<dbReference type="Proteomes" id="UP000441162">
    <property type="component" value="Unassembled WGS sequence"/>
</dbReference>
<keyword evidence="1" id="KW-1133">Transmembrane helix</keyword>
<evidence type="ECO:0000313" key="13">
    <source>
        <dbReference type="Proteomes" id="UP000441162"/>
    </source>
</evidence>
<reference evidence="10" key="7">
    <citation type="journal article" date="2023" name="Nat. Commun.">
        <title>Identification of a novel Human Milk Oligosaccharides utilization cluster in the infant gut commensal Bacteroides dorei.</title>
        <authorList>
            <person name="Kijner S."/>
            <person name="Ennis D."/>
            <person name="Shmorak S."/>
            <person name="Florentin A."/>
            <person name="Yassour M."/>
        </authorList>
    </citation>
    <scope>NUCLEOTIDE SEQUENCE</scope>
    <source>
        <strain evidence="10">2</strain>
    </source>
</reference>
<dbReference type="Proteomes" id="UP000481616">
    <property type="component" value="Unassembled WGS sequence"/>
</dbReference>
<dbReference type="GO" id="GO:0005886">
    <property type="term" value="C:plasma membrane"/>
    <property type="evidence" value="ECO:0007669"/>
    <property type="project" value="TreeGrafter"/>
</dbReference>
<dbReference type="EMBL" id="JAWDEV010000001">
    <property type="protein sequence ID" value="MDU0268620.1"/>
    <property type="molecule type" value="Genomic_DNA"/>
</dbReference>
<dbReference type="InterPro" id="IPR005325">
    <property type="entry name" value="DUF308_memb"/>
</dbReference>
<feature type="transmembrane region" description="Helical" evidence="1">
    <location>
        <begin position="155"/>
        <end position="176"/>
    </location>
</feature>
<evidence type="ECO:0000313" key="12">
    <source>
        <dbReference type="Proteomes" id="UP000294527"/>
    </source>
</evidence>
<sequence length="187" mass="20999">MNELVGGLGYAVKNWWMSLLLGLLYIAVALCLLFAPVSSYVALSVIFSISILVSGILEIFFAAGNKKTISSWGWYLAGGIIDLLIGIYLVFYPLVSMELIPFIVAFWLMFRGFTLCGYSTDLKRYGTKDWGWYLVFGILAILCSMAIIWQPGLGAVTVLYMLSITFLIIGCFRVIFSFELKRLHKNK</sequence>
<dbReference type="Proteomes" id="UP001177934">
    <property type="component" value="Chromosome"/>
</dbReference>
<evidence type="ECO:0000313" key="10">
    <source>
        <dbReference type="EMBL" id="WHX08534.1"/>
    </source>
</evidence>
<dbReference type="EMBL" id="BQOB01000001">
    <property type="protein sequence ID" value="GKH82723.1"/>
    <property type="molecule type" value="Genomic_DNA"/>
</dbReference>
<evidence type="ECO:0000313" key="2">
    <source>
        <dbReference type="EMBL" id="GKH82723.1"/>
    </source>
</evidence>
<reference evidence="7 15" key="4">
    <citation type="submission" date="2019-11" db="EMBL/GenBank/DDBJ databases">
        <title>Complete genome sequence of Bacteroides dorei DSM 17855.</title>
        <authorList>
            <person name="Russell J.T."/>
        </authorList>
    </citation>
    <scope>NUCLEOTIDE SEQUENCE [LARGE SCALE GENOMIC DNA]</scope>
    <source>
        <strain evidence="7 15">DSM 17855</strain>
    </source>
</reference>
<dbReference type="AlphaFoldDB" id="A0A076IM93"/>
<feature type="transmembrane region" description="Helical" evidence="1">
    <location>
        <begin position="99"/>
        <end position="118"/>
    </location>
</feature>
<reference evidence="5" key="5">
    <citation type="submission" date="2021-06" db="EMBL/GenBank/DDBJ databases">
        <title>Collection of gut derived symbiotic bacterial strains cultured from healthy donors.</title>
        <authorList>
            <person name="Lin H."/>
            <person name="Littmann E."/>
            <person name="Pamer E.G."/>
        </authorList>
    </citation>
    <scope>NUCLEOTIDE SEQUENCE</scope>
    <source>
        <strain evidence="5">MSK.5.10</strain>
    </source>
</reference>
<reference evidence="6" key="8">
    <citation type="submission" date="2023-10" db="EMBL/GenBank/DDBJ databases">
        <title>Genome of Potential pathogenic bacteria in Crohn's disease.</title>
        <authorList>
            <person name="Rodriguez-Palacios A."/>
        </authorList>
    </citation>
    <scope>NUCLEOTIDE SEQUENCE</scope>
    <source>
        <strain evidence="6">CavFT-hAR62</strain>
    </source>
</reference>
<dbReference type="EMBL" id="SLTU01000001">
    <property type="protein sequence ID" value="TDA75770.1"/>
    <property type="molecule type" value="Genomic_DNA"/>
</dbReference>
<dbReference type="Proteomes" id="UP000294527">
    <property type="component" value="Unassembled WGS sequence"/>
</dbReference>
<dbReference type="EMBL" id="VVYY01000016">
    <property type="protein sequence ID" value="KAA5395283.1"/>
    <property type="molecule type" value="Genomic_DNA"/>
</dbReference>
<evidence type="ECO:0000313" key="8">
    <source>
        <dbReference type="EMBL" id="RGV69496.1"/>
    </source>
</evidence>
<dbReference type="EMBL" id="QRZL01000034">
    <property type="protein sequence ID" value="RGV69496.1"/>
    <property type="molecule type" value="Genomic_DNA"/>
</dbReference>
<keyword evidence="1" id="KW-0472">Membrane</keyword>
<evidence type="ECO:0000313" key="9">
    <source>
        <dbReference type="EMBL" id="TDA75770.1"/>
    </source>
</evidence>
<dbReference type="Proteomes" id="UP001055104">
    <property type="component" value="Unassembled WGS sequence"/>
</dbReference>
<evidence type="ECO:0000313" key="14">
    <source>
        <dbReference type="Proteomes" id="UP000481616"/>
    </source>
</evidence>
<dbReference type="EMBL" id="CP046176">
    <property type="protein sequence ID" value="QJR76913.1"/>
    <property type="molecule type" value="Genomic_DNA"/>
</dbReference>
<evidence type="ECO:0000313" key="4">
    <source>
        <dbReference type="EMBL" id="KAA5403339.1"/>
    </source>
</evidence>
<feature type="transmembrane region" description="Helical" evidence="1">
    <location>
        <begin position="15"/>
        <end position="35"/>
    </location>
</feature>
<dbReference type="Pfam" id="PF03729">
    <property type="entry name" value="DUF308"/>
    <property type="match status" value="2"/>
</dbReference>
<dbReference type="eggNOG" id="COG3247">
    <property type="taxonomic scope" value="Bacteria"/>
</dbReference>
<accession>A0A076IM93</accession>
<dbReference type="PANTHER" id="PTHR34989:SF1">
    <property type="entry name" value="PROTEIN HDED"/>
    <property type="match status" value="1"/>
</dbReference>
<reference evidence="2" key="6">
    <citation type="submission" date="2022-01" db="EMBL/GenBank/DDBJ databases">
        <title>Novel bile acid biosynthetic pathways are enriched in the microbiome of centenarians.</title>
        <authorList>
            <person name="Sato Y."/>
            <person name="Atarashi K."/>
            <person name="Plichta R.D."/>
            <person name="Arai Y."/>
            <person name="Sasajima S."/>
            <person name="Kearney M.S."/>
            <person name="Suda W."/>
            <person name="Takeshita K."/>
            <person name="Sasaki T."/>
            <person name="Okamoto S."/>
            <person name="Skelly N.A."/>
            <person name="Okamura Y."/>
            <person name="Vlamakis H."/>
            <person name="Li Y."/>
            <person name="Tanoue T."/>
            <person name="Takei H."/>
            <person name="Nittono H."/>
            <person name="Narushima S."/>
            <person name="Irie J."/>
            <person name="Itoh H."/>
            <person name="Moriya K."/>
            <person name="Sugiura Y."/>
            <person name="Suematsu M."/>
            <person name="Moritoki N."/>
            <person name="Shibata S."/>
            <person name="Littman R.D."/>
            <person name="Fischbach A.M."/>
            <person name="Uwamino Y."/>
            <person name="Inoue T."/>
            <person name="Honda A."/>
            <person name="Hattori M."/>
            <person name="Murai T."/>
            <person name="Xavier J.R."/>
            <person name="Hirose N."/>
            <person name="Honda K."/>
        </authorList>
    </citation>
    <scope>NUCLEOTIDE SEQUENCE</scope>
    <source>
        <strain evidence="2">CE91-St7</strain>
    </source>
</reference>
<dbReference type="GeneID" id="93447244"/>
<dbReference type="RefSeq" id="WP_007835551.1">
    <property type="nucleotide sequence ID" value="NZ_BAABZF010000001.1"/>
</dbReference>
<proteinExistence type="predicted"/>
<evidence type="ECO:0000313" key="6">
    <source>
        <dbReference type="EMBL" id="MDU0268620.1"/>
    </source>
</evidence>
<protein>
    <submittedName>
        <fullName evidence="5">DUF308 domain-containing protein</fullName>
    </submittedName>
    <submittedName>
        <fullName evidence="4">HdeD family acid-resistance protein</fullName>
    </submittedName>
    <submittedName>
        <fullName evidence="2">Membrane protein</fullName>
    </submittedName>
</protein>
<dbReference type="Proteomes" id="UP000283678">
    <property type="component" value="Unassembled WGS sequence"/>
</dbReference>
<dbReference type="Proteomes" id="UP001181086">
    <property type="component" value="Unassembled WGS sequence"/>
</dbReference>
<dbReference type="Proteomes" id="UP000500949">
    <property type="component" value="Chromosome"/>
</dbReference>
<dbReference type="EMBL" id="CP126056">
    <property type="protein sequence ID" value="WHX08534.1"/>
    <property type="molecule type" value="Genomic_DNA"/>
</dbReference>
<dbReference type="KEGG" id="bdo:EL88_09315"/>
<gene>
    <name evidence="2" type="ORF">CE91St7_36070</name>
    <name evidence="8" type="ORF">DWW04_21060</name>
    <name evidence="9" type="ORF">E1I98_04980</name>
    <name evidence="4" type="ORF">F2Y51_15830</name>
    <name evidence="3" type="ORF">F2Y58_16805</name>
    <name evidence="7" type="ORF">GKD17_11225</name>
    <name evidence="5" type="ORF">KSU80_17120</name>
    <name evidence="10" type="ORF">QNN11_13540</name>
    <name evidence="6" type="ORF">RVH45_01625</name>
</gene>
<dbReference type="PANTHER" id="PTHR34989">
    <property type="entry name" value="PROTEIN HDED"/>
    <property type="match status" value="1"/>
</dbReference>
<evidence type="ECO:0000313" key="15">
    <source>
        <dbReference type="Proteomes" id="UP000500949"/>
    </source>
</evidence>
<feature type="transmembrane region" description="Helical" evidence="1">
    <location>
        <begin position="41"/>
        <end position="61"/>
    </location>
</feature>
<dbReference type="EMBL" id="JAHOAX010000019">
    <property type="protein sequence ID" value="MBV3124878.1"/>
    <property type="molecule type" value="Genomic_DNA"/>
</dbReference>
<reference evidence="13 14" key="2">
    <citation type="journal article" date="2019" name="Nat. Med.">
        <title>A library of human gut bacterial isolates paired with longitudinal multiomics data enables mechanistic microbiome research.</title>
        <authorList>
            <person name="Poyet M."/>
            <person name="Groussin M."/>
            <person name="Gibbons S.M."/>
            <person name="Avila-Pacheco J."/>
            <person name="Jiang X."/>
            <person name="Kearney S.M."/>
            <person name="Perrotta A.R."/>
            <person name="Berdy B."/>
            <person name="Zhao S."/>
            <person name="Lieberman T.D."/>
            <person name="Swanson P.K."/>
            <person name="Smith M."/>
            <person name="Roesemann S."/>
            <person name="Alexander J.E."/>
            <person name="Rich S.A."/>
            <person name="Livny J."/>
            <person name="Vlamakis H."/>
            <person name="Clish C."/>
            <person name="Bullock K."/>
            <person name="Deik A."/>
            <person name="Scott J."/>
            <person name="Pierce K.A."/>
            <person name="Xavier R.J."/>
            <person name="Alm E.J."/>
        </authorList>
    </citation>
    <scope>NUCLEOTIDE SEQUENCE [LARGE SCALE GENOMIC DNA]</scope>
    <source>
        <strain evidence="3 14">BIOML-A1</strain>
        <strain evidence="4 13">BIOML-A4</strain>
    </source>
</reference>
<dbReference type="Proteomes" id="UP000777173">
    <property type="component" value="Unassembled WGS sequence"/>
</dbReference>
<reference evidence="8 11" key="1">
    <citation type="submission" date="2018-08" db="EMBL/GenBank/DDBJ databases">
        <title>A genome reference for cultivated species of the human gut microbiota.</title>
        <authorList>
            <person name="Zou Y."/>
            <person name="Xue W."/>
            <person name="Luo G."/>
        </authorList>
    </citation>
    <scope>NUCLEOTIDE SEQUENCE [LARGE SCALE GENOMIC DNA]</scope>
    <source>
        <strain evidence="8 11">AF14-1AC</strain>
    </source>
</reference>
<evidence type="ECO:0000313" key="11">
    <source>
        <dbReference type="Proteomes" id="UP000283678"/>
    </source>
</evidence>
<dbReference type="EMBL" id="VVZA01000015">
    <property type="protein sequence ID" value="KAA5403339.1"/>
    <property type="molecule type" value="Genomic_DNA"/>
</dbReference>
<name>A0A076IM93_9BACT</name>
<keyword evidence="1" id="KW-0812">Transmembrane</keyword>
<organism evidence="4 13">
    <name type="scientific">Phocaeicola dorei</name>
    <dbReference type="NCBI Taxonomy" id="357276"/>
    <lineage>
        <taxon>Bacteria</taxon>
        <taxon>Pseudomonadati</taxon>
        <taxon>Bacteroidota</taxon>
        <taxon>Bacteroidia</taxon>
        <taxon>Bacteroidales</taxon>
        <taxon>Bacteroidaceae</taxon>
        <taxon>Phocaeicola</taxon>
    </lineage>
</organism>
<evidence type="ECO:0000256" key="1">
    <source>
        <dbReference type="SAM" id="Phobius"/>
    </source>
</evidence>
<feature type="transmembrane region" description="Helical" evidence="1">
    <location>
        <begin position="130"/>
        <end position="149"/>
    </location>
</feature>
<evidence type="ECO:0000313" key="7">
    <source>
        <dbReference type="EMBL" id="QJR76913.1"/>
    </source>
</evidence>